<dbReference type="Proteomes" id="UP000298225">
    <property type="component" value="Unassembled WGS sequence"/>
</dbReference>
<gene>
    <name evidence="2" type="ORF">E4K66_32455</name>
</gene>
<sequence length="74" mass="7792">MTPGTVRKPSNEAKPRSETKPTGEAKPRSGKERAPEQAVIEQPGESADGGHDLVRGEGGTIDLPTRPGDLSKDD</sequence>
<dbReference type="RefSeq" id="WP_135171452.1">
    <property type="nucleotide sequence ID" value="NZ_SPQU01000024.1"/>
</dbReference>
<evidence type="ECO:0000256" key="1">
    <source>
        <dbReference type="SAM" id="MobiDB-lite"/>
    </source>
</evidence>
<reference evidence="2 3" key="1">
    <citation type="submission" date="2019-03" db="EMBL/GenBank/DDBJ databases">
        <title>Bradyrhizobium strains diversity isolated from Chamaecrista fasciculata.</title>
        <authorList>
            <person name="Urquiaga M.C.O."/>
            <person name="Hungria M."/>
            <person name="Delamuta J.R.M."/>
        </authorList>
    </citation>
    <scope>NUCLEOTIDE SEQUENCE [LARGE SCALE GENOMIC DNA]</scope>
    <source>
        <strain evidence="2 3">CNPSo 3424</strain>
    </source>
</reference>
<organism evidence="2 3">
    <name type="scientific">Bradyrhizobium frederickii</name>
    <dbReference type="NCBI Taxonomy" id="2560054"/>
    <lineage>
        <taxon>Bacteria</taxon>
        <taxon>Pseudomonadati</taxon>
        <taxon>Pseudomonadota</taxon>
        <taxon>Alphaproteobacteria</taxon>
        <taxon>Hyphomicrobiales</taxon>
        <taxon>Nitrobacteraceae</taxon>
        <taxon>Bradyrhizobium</taxon>
    </lineage>
</organism>
<evidence type="ECO:0000313" key="2">
    <source>
        <dbReference type="EMBL" id="TFV30909.1"/>
    </source>
</evidence>
<comment type="caution">
    <text evidence="2">The sequence shown here is derived from an EMBL/GenBank/DDBJ whole genome shotgun (WGS) entry which is preliminary data.</text>
</comment>
<dbReference type="OrthoDB" id="8254518at2"/>
<feature type="region of interest" description="Disordered" evidence="1">
    <location>
        <begin position="1"/>
        <end position="74"/>
    </location>
</feature>
<protein>
    <submittedName>
        <fullName evidence="2">Uncharacterized protein</fullName>
    </submittedName>
</protein>
<dbReference type="EMBL" id="SPQU01000024">
    <property type="protein sequence ID" value="TFV30909.1"/>
    <property type="molecule type" value="Genomic_DNA"/>
</dbReference>
<evidence type="ECO:0000313" key="3">
    <source>
        <dbReference type="Proteomes" id="UP000298225"/>
    </source>
</evidence>
<keyword evidence="3" id="KW-1185">Reference proteome</keyword>
<name>A0A4Y9KS63_9BRAD</name>
<accession>A0A4Y9KS63</accession>
<proteinExistence type="predicted"/>
<feature type="compositionally biased region" description="Basic and acidic residues" evidence="1">
    <location>
        <begin position="9"/>
        <end position="35"/>
    </location>
</feature>
<dbReference type="AlphaFoldDB" id="A0A4Y9KS63"/>